<dbReference type="GO" id="GO:0046688">
    <property type="term" value="P:response to copper ion"/>
    <property type="evidence" value="ECO:0007669"/>
    <property type="project" value="InterPro"/>
</dbReference>
<reference evidence="8 9" key="1">
    <citation type="submission" date="2016-09" db="EMBL/GenBank/DDBJ databases">
        <title>Pseudonocardia autotrophica DSM535, a candidate organism with high potential of specific P450 cytochromes.</title>
        <authorList>
            <person name="Grumaz C."/>
            <person name="Vainshtein Y."/>
            <person name="Kirstahler P."/>
            <person name="Sohn K."/>
        </authorList>
    </citation>
    <scope>NUCLEOTIDE SEQUENCE [LARGE SCALE GENOMIC DNA]</scope>
    <source>
        <strain evidence="8 9">DSM 535</strain>
    </source>
</reference>
<dbReference type="GO" id="GO:0030313">
    <property type="term" value="C:cell envelope"/>
    <property type="evidence" value="ECO:0007669"/>
    <property type="project" value="UniProtKB-SubCell"/>
</dbReference>
<dbReference type="GO" id="GO:0005507">
    <property type="term" value="F:copper ion binding"/>
    <property type="evidence" value="ECO:0007669"/>
    <property type="project" value="InterPro"/>
</dbReference>
<feature type="transmembrane region" description="Helical" evidence="6">
    <location>
        <begin position="29"/>
        <end position="49"/>
    </location>
</feature>
<evidence type="ECO:0000256" key="4">
    <source>
        <dbReference type="ARBA" id="ARBA00023008"/>
    </source>
</evidence>
<gene>
    <name evidence="8" type="primary">ycnJ_1</name>
    <name evidence="8" type="ORF">BG845_04586</name>
</gene>
<feature type="transmembrane region" description="Helical" evidence="6">
    <location>
        <begin position="184"/>
        <end position="203"/>
    </location>
</feature>
<dbReference type="InterPro" id="IPR032694">
    <property type="entry name" value="CopC/D"/>
</dbReference>
<dbReference type="InterPro" id="IPR014756">
    <property type="entry name" value="Ig_E-set"/>
</dbReference>
<dbReference type="EMBL" id="MIGB01000028">
    <property type="protein sequence ID" value="OSY37765.1"/>
    <property type="molecule type" value="Genomic_DNA"/>
</dbReference>
<feature type="domain" description="CopC" evidence="7">
    <location>
        <begin position="50"/>
        <end position="143"/>
    </location>
</feature>
<evidence type="ECO:0000313" key="8">
    <source>
        <dbReference type="EMBL" id="OSY37765.1"/>
    </source>
</evidence>
<evidence type="ECO:0000313" key="9">
    <source>
        <dbReference type="Proteomes" id="UP000194360"/>
    </source>
</evidence>
<keyword evidence="6" id="KW-0472">Membrane</keyword>
<feature type="region of interest" description="Disordered" evidence="5">
    <location>
        <begin position="87"/>
        <end position="107"/>
    </location>
</feature>
<keyword evidence="3" id="KW-0732">Signal</keyword>
<evidence type="ECO:0000256" key="6">
    <source>
        <dbReference type="SAM" id="Phobius"/>
    </source>
</evidence>
<evidence type="ECO:0000259" key="7">
    <source>
        <dbReference type="Pfam" id="PF04234"/>
    </source>
</evidence>
<dbReference type="GO" id="GO:0005886">
    <property type="term" value="C:plasma membrane"/>
    <property type="evidence" value="ECO:0007669"/>
    <property type="project" value="TreeGrafter"/>
</dbReference>
<keyword evidence="4" id="KW-0186">Copper</keyword>
<dbReference type="Gene3D" id="2.60.40.1220">
    <property type="match status" value="1"/>
</dbReference>
<accession>A0A1Y2MRA0</accession>
<dbReference type="InterPro" id="IPR007348">
    <property type="entry name" value="CopC_dom"/>
</dbReference>
<dbReference type="AlphaFoldDB" id="A0A1Y2MRA0"/>
<evidence type="ECO:0000256" key="2">
    <source>
        <dbReference type="ARBA" id="ARBA00022723"/>
    </source>
</evidence>
<evidence type="ECO:0000256" key="3">
    <source>
        <dbReference type="ARBA" id="ARBA00022729"/>
    </source>
</evidence>
<evidence type="ECO:0000256" key="5">
    <source>
        <dbReference type="SAM" id="MobiDB-lite"/>
    </source>
</evidence>
<dbReference type="Proteomes" id="UP000194360">
    <property type="component" value="Unassembled WGS sequence"/>
</dbReference>
<dbReference type="Pfam" id="PF04234">
    <property type="entry name" value="CopC"/>
    <property type="match status" value="1"/>
</dbReference>
<dbReference type="GO" id="GO:0042597">
    <property type="term" value="C:periplasmic space"/>
    <property type="evidence" value="ECO:0007669"/>
    <property type="project" value="InterPro"/>
</dbReference>
<feature type="compositionally biased region" description="Low complexity" evidence="5">
    <location>
        <begin position="148"/>
        <end position="159"/>
    </location>
</feature>
<dbReference type="PANTHER" id="PTHR34820">
    <property type="entry name" value="INNER MEMBRANE PROTEIN YEBZ"/>
    <property type="match status" value="1"/>
</dbReference>
<keyword evidence="2" id="KW-0479">Metal-binding</keyword>
<dbReference type="SUPFAM" id="SSF81296">
    <property type="entry name" value="E set domains"/>
    <property type="match status" value="1"/>
</dbReference>
<comment type="subcellular location">
    <subcellularLocation>
        <location evidence="1">Cell envelope</location>
    </subcellularLocation>
</comment>
<dbReference type="PANTHER" id="PTHR34820:SF4">
    <property type="entry name" value="INNER MEMBRANE PROTEIN YEBZ"/>
    <property type="match status" value="1"/>
</dbReference>
<organism evidence="8 9">
    <name type="scientific">Pseudonocardia autotrophica</name>
    <name type="common">Amycolata autotrophica</name>
    <name type="synonym">Nocardia autotrophica</name>
    <dbReference type="NCBI Taxonomy" id="2074"/>
    <lineage>
        <taxon>Bacteria</taxon>
        <taxon>Bacillati</taxon>
        <taxon>Actinomycetota</taxon>
        <taxon>Actinomycetes</taxon>
        <taxon>Pseudonocardiales</taxon>
        <taxon>Pseudonocardiaceae</taxon>
        <taxon>Pseudonocardia</taxon>
    </lineage>
</organism>
<feature type="region of interest" description="Disordered" evidence="5">
    <location>
        <begin position="148"/>
        <end position="178"/>
    </location>
</feature>
<evidence type="ECO:0000256" key="1">
    <source>
        <dbReference type="ARBA" id="ARBA00004196"/>
    </source>
</evidence>
<proteinExistence type="predicted"/>
<dbReference type="GO" id="GO:0006825">
    <property type="term" value="P:copper ion transport"/>
    <property type="evidence" value="ECO:0007669"/>
    <property type="project" value="InterPro"/>
</dbReference>
<protein>
    <submittedName>
        <fullName evidence="8">Copper transport protein YcnJ</fullName>
    </submittedName>
</protein>
<dbReference type="InterPro" id="IPR014755">
    <property type="entry name" value="Cu-Rt/internalin_Ig-like"/>
</dbReference>
<keyword evidence="6" id="KW-0812">Transmembrane</keyword>
<keyword evidence="6" id="KW-1133">Transmembrane helix</keyword>
<keyword evidence="9" id="KW-1185">Reference proteome</keyword>
<comment type="caution">
    <text evidence="8">The sequence shown here is derived from an EMBL/GenBank/DDBJ whole genome shotgun (WGS) entry which is preliminary data.</text>
</comment>
<sequence length="208" mass="20619">MTRATPGNRAPATADSFPVIPVPSPIRRVTLVLPVVLVALLLGAAPAWAHTELESSTPAENAEVAQAPSEISLTFSEDVSAGTAEITVRGPDGADRVGGPATEDAGTLTVPLEPLGVAGTYTIEYRVVSDDGHPVAGTVPFTLTRPGPAGAAANSAPAPSAVPPATPAPAAAEGADDGAGGAPVWPWVLLAVVVLGGGVALALRRRPG</sequence>
<dbReference type="STRING" id="2074.BG845_04586"/>
<name>A0A1Y2MRA0_PSEAH</name>